<dbReference type="InterPro" id="IPR043472">
    <property type="entry name" value="Macro_dom-like"/>
</dbReference>
<evidence type="ECO:0000313" key="8">
    <source>
        <dbReference type="Proteomes" id="UP001145087"/>
    </source>
</evidence>
<sequence length="476" mass="52845">MIPKISQTTEFKENISRAILFDDFSQVTIPQLSDAEKAHIHKKLEKETECVINHFPNLFFFGKIKKAKEAYMETEAARKAGSKLYDALKASDVKTVQLENFSKPELMPAFLEGLLLTTYSFEKYKKEKEQFCIEQIFINDKTTSDKIISEITKLSKAVFAARDLVNEPLSFLTATQFSEEIEKLSKESGFNLEVFNKQKIEALKMGGILAVNKGSIDPPTFNILEWKPENATNKQPIVLVGKGIVFDTGGLSLKPTPNSMDYMKCDMAGGAVIATTVYAAALNELPLHIVGLVPATDNRPDGNAYVPGDIITMFDGTTVEIKNTDAEGRLILADALSYAKKYKPQLVIDYATLTGAAVMVAGAHAAVAMGNTQENMQSLKESGFETYERIIEVPLWEEYAKPLKSTIADLNNLGAREAQSTIAGKFLEHFTDYNWIHIDSADTPFFKEKSDYLPAGGTGYGTRLLYNFLKKLIVSK</sequence>
<keyword evidence="8" id="KW-1185">Reference proteome</keyword>
<dbReference type="CDD" id="cd00433">
    <property type="entry name" value="Peptidase_M17"/>
    <property type="match status" value="1"/>
</dbReference>
<dbReference type="RefSeq" id="WP_343331256.1">
    <property type="nucleotide sequence ID" value="NZ_JAPOHD010000003.1"/>
</dbReference>
<dbReference type="Gene3D" id="3.40.630.10">
    <property type="entry name" value="Zn peptidases"/>
    <property type="match status" value="1"/>
</dbReference>
<dbReference type="SUPFAM" id="SSF53187">
    <property type="entry name" value="Zn-dependent exopeptidases"/>
    <property type="match status" value="1"/>
</dbReference>
<evidence type="ECO:0000256" key="5">
    <source>
        <dbReference type="ARBA" id="ARBA00023211"/>
    </source>
</evidence>
<evidence type="ECO:0000256" key="3">
    <source>
        <dbReference type="ARBA" id="ARBA00022670"/>
    </source>
</evidence>
<dbReference type="PRINTS" id="PR00481">
    <property type="entry name" value="LAMNOPPTDASE"/>
</dbReference>
<dbReference type="PANTHER" id="PTHR11963:SF23">
    <property type="entry name" value="CYTOSOL AMINOPEPTIDASE"/>
    <property type="match status" value="1"/>
</dbReference>
<dbReference type="SUPFAM" id="SSF52949">
    <property type="entry name" value="Macro domain-like"/>
    <property type="match status" value="1"/>
</dbReference>
<dbReference type="InterPro" id="IPR000819">
    <property type="entry name" value="Peptidase_M17_C"/>
</dbReference>
<dbReference type="GO" id="GO:0070006">
    <property type="term" value="F:metalloaminopeptidase activity"/>
    <property type="evidence" value="ECO:0007669"/>
    <property type="project" value="InterPro"/>
</dbReference>
<evidence type="ECO:0000256" key="4">
    <source>
        <dbReference type="ARBA" id="ARBA00022801"/>
    </source>
</evidence>
<comment type="similarity">
    <text evidence="1">Belongs to the peptidase M17 family.</text>
</comment>
<dbReference type="Gene3D" id="3.40.220.10">
    <property type="entry name" value="Leucine Aminopeptidase, subunit E, domain 1"/>
    <property type="match status" value="1"/>
</dbReference>
<organism evidence="7 8">
    <name type="scientific">Draconibacterium aestuarii</name>
    <dbReference type="NCBI Taxonomy" id="2998507"/>
    <lineage>
        <taxon>Bacteria</taxon>
        <taxon>Pseudomonadati</taxon>
        <taxon>Bacteroidota</taxon>
        <taxon>Bacteroidia</taxon>
        <taxon>Marinilabiliales</taxon>
        <taxon>Prolixibacteraceae</taxon>
        <taxon>Draconibacterium</taxon>
    </lineage>
</organism>
<comment type="caution">
    <text evidence="7">The sequence shown here is derived from an EMBL/GenBank/DDBJ whole genome shotgun (WGS) entry which is preliminary data.</text>
</comment>
<evidence type="ECO:0000256" key="1">
    <source>
        <dbReference type="ARBA" id="ARBA00009528"/>
    </source>
</evidence>
<evidence type="ECO:0000313" key="7">
    <source>
        <dbReference type="EMBL" id="MCY1718917.1"/>
    </source>
</evidence>
<feature type="domain" description="Cytosol aminopeptidase" evidence="6">
    <location>
        <begin position="323"/>
        <end position="330"/>
    </location>
</feature>
<dbReference type="Pfam" id="PF00883">
    <property type="entry name" value="Peptidase_M17"/>
    <property type="match status" value="1"/>
</dbReference>
<dbReference type="AlphaFoldDB" id="A0A9X3J4K5"/>
<name>A0A9X3J4K5_9BACT</name>
<dbReference type="GO" id="GO:0006508">
    <property type="term" value="P:proteolysis"/>
    <property type="evidence" value="ECO:0007669"/>
    <property type="project" value="UniProtKB-KW"/>
</dbReference>
<dbReference type="GO" id="GO:0005737">
    <property type="term" value="C:cytoplasm"/>
    <property type="evidence" value="ECO:0007669"/>
    <property type="project" value="InterPro"/>
</dbReference>
<dbReference type="PROSITE" id="PS00631">
    <property type="entry name" value="CYTOSOL_AP"/>
    <property type="match status" value="1"/>
</dbReference>
<dbReference type="GO" id="GO:0030145">
    <property type="term" value="F:manganese ion binding"/>
    <property type="evidence" value="ECO:0007669"/>
    <property type="project" value="InterPro"/>
</dbReference>
<keyword evidence="4" id="KW-0378">Hydrolase</keyword>
<proteinExistence type="inferred from homology"/>
<keyword evidence="3" id="KW-0645">Protease</keyword>
<evidence type="ECO:0000256" key="2">
    <source>
        <dbReference type="ARBA" id="ARBA00022438"/>
    </source>
</evidence>
<dbReference type="InterPro" id="IPR011356">
    <property type="entry name" value="Leucine_aapep/pepB"/>
</dbReference>
<dbReference type="Proteomes" id="UP001145087">
    <property type="component" value="Unassembled WGS sequence"/>
</dbReference>
<reference evidence="7" key="1">
    <citation type="submission" date="2022-11" db="EMBL/GenBank/DDBJ databases">
        <title>Marilongibacter aestuarii gen. nov., sp. nov., isolated from tidal flat sediment.</title>
        <authorList>
            <person name="Jiayan W."/>
        </authorList>
    </citation>
    <scope>NUCLEOTIDE SEQUENCE</scope>
    <source>
        <strain evidence="7">Z1-6</strain>
    </source>
</reference>
<evidence type="ECO:0000259" key="6">
    <source>
        <dbReference type="PROSITE" id="PS00631"/>
    </source>
</evidence>
<dbReference type="PANTHER" id="PTHR11963">
    <property type="entry name" value="LEUCINE AMINOPEPTIDASE-RELATED"/>
    <property type="match status" value="1"/>
</dbReference>
<dbReference type="EMBL" id="JAPOHD010000003">
    <property type="protein sequence ID" value="MCY1718917.1"/>
    <property type="molecule type" value="Genomic_DNA"/>
</dbReference>
<protein>
    <submittedName>
        <fullName evidence="7">Leucyl aminopeptidase</fullName>
    </submittedName>
</protein>
<keyword evidence="2 7" id="KW-0031">Aminopeptidase</keyword>
<gene>
    <name evidence="7" type="ORF">OU798_01100</name>
</gene>
<keyword evidence="5" id="KW-0464">Manganese</keyword>
<accession>A0A9X3J4K5</accession>